<evidence type="ECO:0000313" key="1">
    <source>
        <dbReference type="EMBL" id="TXD96787.1"/>
    </source>
</evidence>
<name>A0A5C7A2L4_9GAMM</name>
<protein>
    <submittedName>
        <fullName evidence="1">ATP-binding protein</fullName>
    </submittedName>
</protein>
<dbReference type="AlphaFoldDB" id="A0A5C7A2L4"/>
<dbReference type="Gene3D" id="3.40.50.300">
    <property type="entry name" value="P-loop containing nucleotide triphosphate hydrolases"/>
    <property type="match status" value="1"/>
</dbReference>
<comment type="caution">
    <text evidence="1">The sequence shown here is derived from an EMBL/GenBank/DDBJ whole genome shotgun (WGS) entry which is preliminary data.</text>
</comment>
<dbReference type="GO" id="GO:0005524">
    <property type="term" value="F:ATP binding"/>
    <property type="evidence" value="ECO:0007669"/>
    <property type="project" value="UniProtKB-KW"/>
</dbReference>
<sequence length="1173" mass="136656">MDRNWQDFKELKGGIEGARAAFETACETLFRKIHSDQDVSQIEVKQGDGGIDIFIGSLGVEPITVIQCKFFLYDFGDSQKDQIRKSFKTAIESEKYELERWILCIPSVMDIDSTSWWFKWRKKTTDNLGKNENFISLKNGNELIDLMKEYGLYNQVFQTVEPNNLSKQLLLEIGEKSLSNLNFDAELFIERNFKPIHQNTLIVGVSGSGKTTYCINVLKRHLALQKPVLVLDDNTVNQALSIEEAIDIELRRYANELVSQSGHQALEFCSIDEPLIILVEDINRSSDSARLLRKLIDWSKNGANFILLCPVWHRLIAGLSYEEKKSLEACFKLEYLESYNENEAKRAIIARVTKEKIRIDELSAANIAQQLGYDPLLISLANLAEFHENSNVIEEYVHNTVQSIATRDNLLVYEIEDAIDEYGLYLFQNKKVQGESRDLRGLSQESQKVLKQVLNDGRLFRQAFESPNYTILSRHDRLNYYIIAKSIISYLEDDNFDLTDPYFSEIIGISCALASLDKNKLYQISIQNSLVAFHCYAFSTKTNSSYLNTAVNNVKTWLETPEHQFDVYDSQQYQSLIILNDVFHTSVPEILNLYSDRYHNPFFYQISFKQGNLSNGLQWISTHHFDTNVTGEKQIIDHVFNKYGEGLVKQICENLIDESINYEAKHQLLRLIGYTENTSFANAVRTAWHLIPNDEKDYRMFFWAAARVCDDDPHSLLEPIFDYWESLSDEENEYHSTDRAGFAAHGLKWKFSEYVPHKSIAFILQEAEKRDSLNFYILYMLSDVDNADVLEAQATRLANSRRQGNSMPSAVLDNLRRNSEGGKILSIESKERLLSISESLENDEFLRKSAFNLWEMSPYHDDLVVLQKITNSDIRFETALMGRAKRKDMTAIDELVEKINDDSSYWWQATRYIWHEKFEQIFEEKIANVSESSDSYSNELWMVAELYEKLEIQKAEEILIKYWNNLSYHYRFIQIALMIATPKLQELVASTLENEKNIKEVFKLSKFTLGIRTEGRKGVYRYEQMKALQPYFKYHDERYLSGYSEICLKQGWEDISQVLEPLLIDKGLRRFVEVDTSRLNDSLENNSNFVHWWISDRKKEGWAHQRVVEALFNWFNQHQSEYALDVIFKPLSESGKRTDYLRLENIIRNIDNLSNKEEVLSKLFFNIYSRSLE</sequence>
<keyword evidence="1" id="KW-0067">ATP-binding</keyword>
<dbReference type="RefSeq" id="WP_147223495.1">
    <property type="nucleotide sequence ID" value="NZ_CAJGYY010000001.1"/>
</dbReference>
<dbReference type="Proteomes" id="UP000321903">
    <property type="component" value="Unassembled WGS sequence"/>
</dbReference>
<organism evidence="1 2">
    <name type="scientific">Psychrobacter frigidicola</name>
    <dbReference type="NCBI Taxonomy" id="45611"/>
    <lineage>
        <taxon>Bacteria</taxon>
        <taxon>Pseudomonadati</taxon>
        <taxon>Pseudomonadota</taxon>
        <taxon>Gammaproteobacteria</taxon>
        <taxon>Moraxellales</taxon>
        <taxon>Moraxellaceae</taxon>
        <taxon>Psychrobacter</taxon>
    </lineage>
</organism>
<evidence type="ECO:0000313" key="2">
    <source>
        <dbReference type="Proteomes" id="UP000321903"/>
    </source>
</evidence>
<proteinExistence type="predicted"/>
<dbReference type="EMBL" id="VORZ01000002">
    <property type="protein sequence ID" value="TXD96787.1"/>
    <property type="molecule type" value="Genomic_DNA"/>
</dbReference>
<gene>
    <name evidence="1" type="ORF">ES754_07015</name>
</gene>
<dbReference type="SUPFAM" id="SSF52540">
    <property type="entry name" value="P-loop containing nucleoside triphosphate hydrolases"/>
    <property type="match status" value="1"/>
</dbReference>
<keyword evidence="2" id="KW-1185">Reference proteome</keyword>
<dbReference type="OrthoDB" id="7067242at2"/>
<dbReference type="InterPro" id="IPR027417">
    <property type="entry name" value="P-loop_NTPase"/>
</dbReference>
<keyword evidence="1" id="KW-0547">Nucleotide-binding</keyword>
<accession>A0A5C7A2L4</accession>
<reference evidence="1 2" key="1">
    <citation type="submission" date="2019-08" db="EMBL/GenBank/DDBJ databases">
        <title>Genome sequence of Psychrobacter frigidicola ACAM304 (type strain).</title>
        <authorList>
            <person name="Bowman J.P."/>
        </authorList>
    </citation>
    <scope>NUCLEOTIDE SEQUENCE [LARGE SCALE GENOMIC DNA]</scope>
    <source>
        <strain evidence="1 2">ACAM 304</strain>
    </source>
</reference>